<dbReference type="CDD" id="cd00609">
    <property type="entry name" value="AAT_like"/>
    <property type="match status" value="1"/>
</dbReference>
<feature type="modified residue" description="N6-(pyridoxal phosphate)lysine" evidence="7">
    <location>
        <position position="301"/>
    </location>
</feature>
<dbReference type="GO" id="GO:0006572">
    <property type="term" value="P:L-tyrosine catabolic process"/>
    <property type="evidence" value="ECO:0007669"/>
    <property type="project" value="TreeGrafter"/>
</dbReference>
<dbReference type="PRINTS" id="PR00753">
    <property type="entry name" value="ACCSYNTHASE"/>
</dbReference>
<evidence type="ECO:0000259" key="8">
    <source>
        <dbReference type="Pfam" id="PF00155"/>
    </source>
</evidence>
<dbReference type="InterPro" id="IPR004839">
    <property type="entry name" value="Aminotransferase_I/II_large"/>
</dbReference>
<dbReference type="Pfam" id="PF00155">
    <property type="entry name" value="Aminotran_1_2"/>
    <property type="match status" value="1"/>
</dbReference>
<dbReference type="AlphaFoldDB" id="A0A7S0ZGN7"/>
<sequence>MLIGATKTDGTNTLKRPFVPEKFKFGNSASKRTRNTQFDRVVPSNEIVKSKGNKRHSIRGSVSAMRTTNPIRSVVDKLDLTQANPEFPVISLSLGDPTVHFKTHPIVTHALTEAVESYSANGYPPMIGLHKARNAVAEYHTRMGKNVTFEADDVIMTNGCSQAIQLSLSALADAGIHNVLIPNPGFSLYKSICTNLGVEAREYELDESNGWELDLESIQKSIDDNTVAIILTSPSNPTGAVHSIRSVTKLLEICEQNGIVLIADEIYYGHVFQSIEWKSVAEINSQLEHSAAVLCLGGLSKRFLVPGWCLGWILIHDPTNMLGEVRIALEKVSSLMVGPSGPTQDALPRILKEVPESWHLELISQLEQNAMFCYEQVKKNPVLSAIKPQGSMFMLIRIEFERLLDISDSVAFANGLFQEKSVVVLPGECFGSTYHFRISYTAPIHTLQEAFNRIHHFCLDHSRKY</sequence>
<organism evidence="9">
    <name type="scientific">Timspurckia oligopyrenoides</name>
    <dbReference type="NCBI Taxonomy" id="708627"/>
    <lineage>
        <taxon>Eukaryota</taxon>
        <taxon>Rhodophyta</taxon>
        <taxon>Bangiophyceae</taxon>
        <taxon>Porphyridiales</taxon>
        <taxon>Porphyridiaceae</taxon>
        <taxon>Timspurckia</taxon>
    </lineage>
</organism>
<dbReference type="GO" id="GO:0030170">
    <property type="term" value="F:pyridoxal phosphate binding"/>
    <property type="evidence" value="ECO:0007669"/>
    <property type="project" value="InterPro"/>
</dbReference>
<keyword evidence="3" id="KW-0032">Aminotransferase</keyword>
<dbReference type="PANTHER" id="PTHR45744:SF2">
    <property type="entry name" value="TYROSINE AMINOTRANSFERASE"/>
    <property type="match status" value="1"/>
</dbReference>
<reference evidence="9" key="1">
    <citation type="submission" date="2021-01" db="EMBL/GenBank/DDBJ databases">
        <authorList>
            <person name="Corre E."/>
            <person name="Pelletier E."/>
            <person name="Niang G."/>
            <person name="Scheremetjew M."/>
            <person name="Finn R."/>
            <person name="Kale V."/>
            <person name="Holt S."/>
            <person name="Cochrane G."/>
            <person name="Meng A."/>
            <person name="Brown T."/>
            <person name="Cohen L."/>
        </authorList>
    </citation>
    <scope>NUCLEOTIDE SEQUENCE</scope>
    <source>
        <strain evidence="9">CCMP3278</strain>
    </source>
</reference>
<comment type="similarity">
    <text evidence="2 6">Belongs to the class-I pyridoxal-phosphate-dependent aminotransferase family.</text>
</comment>
<evidence type="ECO:0000313" key="9">
    <source>
        <dbReference type="EMBL" id="CAD8821146.1"/>
    </source>
</evidence>
<evidence type="ECO:0000256" key="2">
    <source>
        <dbReference type="ARBA" id="ARBA00007441"/>
    </source>
</evidence>
<proteinExistence type="inferred from homology"/>
<dbReference type="PIRSF" id="PIRSF000517">
    <property type="entry name" value="Tyr_transaminase"/>
    <property type="match status" value="1"/>
</dbReference>
<evidence type="ECO:0000256" key="7">
    <source>
        <dbReference type="PIRSR" id="PIRSR000517-1"/>
    </source>
</evidence>
<evidence type="ECO:0000256" key="5">
    <source>
        <dbReference type="ARBA" id="ARBA00022898"/>
    </source>
</evidence>
<dbReference type="Gene3D" id="3.40.640.10">
    <property type="entry name" value="Type I PLP-dependent aspartate aminotransferase-like (Major domain)"/>
    <property type="match status" value="1"/>
</dbReference>
<evidence type="ECO:0000256" key="1">
    <source>
        <dbReference type="ARBA" id="ARBA00001933"/>
    </source>
</evidence>
<dbReference type="NCBIfam" id="TIGR01265">
    <property type="entry name" value="tyr_nico_aTase"/>
    <property type="match status" value="1"/>
</dbReference>
<comment type="cofactor">
    <cofactor evidence="1 6 7">
        <name>pyridoxal 5'-phosphate</name>
        <dbReference type="ChEBI" id="CHEBI:597326"/>
    </cofactor>
</comment>
<dbReference type="InterPro" id="IPR005958">
    <property type="entry name" value="TyrNic_aminoTrfase"/>
</dbReference>
<accession>A0A7S0ZGN7</accession>
<dbReference type="Gene3D" id="3.90.1150.10">
    <property type="entry name" value="Aspartate Aminotransferase, domain 1"/>
    <property type="match status" value="1"/>
</dbReference>
<evidence type="ECO:0000256" key="4">
    <source>
        <dbReference type="ARBA" id="ARBA00022679"/>
    </source>
</evidence>
<keyword evidence="4" id="KW-0808">Transferase</keyword>
<protein>
    <recommendedName>
        <fullName evidence="8">Aminotransferase class I/classII large domain-containing protein</fullName>
    </recommendedName>
</protein>
<keyword evidence="5 6" id="KW-0663">Pyridoxal phosphate</keyword>
<dbReference type="InterPro" id="IPR015422">
    <property type="entry name" value="PyrdxlP-dep_Trfase_small"/>
</dbReference>
<dbReference type="InterPro" id="IPR015421">
    <property type="entry name" value="PyrdxlP-dep_Trfase_major"/>
</dbReference>
<feature type="domain" description="Aminotransferase class I/classII large" evidence="8">
    <location>
        <begin position="89"/>
        <end position="454"/>
    </location>
</feature>
<dbReference type="PANTHER" id="PTHR45744">
    <property type="entry name" value="TYROSINE AMINOTRANSFERASE"/>
    <property type="match status" value="1"/>
</dbReference>
<evidence type="ECO:0000256" key="3">
    <source>
        <dbReference type="ARBA" id="ARBA00022576"/>
    </source>
</evidence>
<name>A0A7S0ZGN7_9RHOD</name>
<gene>
    <name evidence="9" type="ORF">TOLI1172_LOCUS5541</name>
</gene>
<dbReference type="EMBL" id="HBFP01007725">
    <property type="protein sequence ID" value="CAD8821146.1"/>
    <property type="molecule type" value="Transcribed_RNA"/>
</dbReference>
<evidence type="ECO:0000256" key="6">
    <source>
        <dbReference type="PIRNR" id="PIRNR000517"/>
    </source>
</evidence>
<dbReference type="InterPro" id="IPR015424">
    <property type="entry name" value="PyrdxlP-dep_Trfase"/>
</dbReference>
<dbReference type="GO" id="GO:0004838">
    <property type="term" value="F:L-tyrosine-2-oxoglutarate transaminase activity"/>
    <property type="evidence" value="ECO:0007669"/>
    <property type="project" value="TreeGrafter"/>
</dbReference>
<dbReference type="SUPFAM" id="SSF53383">
    <property type="entry name" value="PLP-dependent transferases"/>
    <property type="match status" value="1"/>
</dbReference>